<dbReference type="PANTHER" id="PTHR13489:SF0">
    <property type="entry name" value="MINI-CHROMOSOME MAINTENANCE COMPLEX-BINDING PROTEIN"/>
    <property type="match status" value="1"/>
</dbReference>
<gene>
    <name evidence="3" type="ORF">MEQU1_001959</name>
</gene>
<keyword evidence="2" id="KW-0539">Nucleus</keyword>
<proteinExistence type="predicted"/>
<dbReference type="Pfam" id="PF09739">
    <property type="entry name" value="MCM_bind"/>
    <property type="match status" value="2"/>
</dbReference>
<evidence type="ECO:0000313" key="4">
    <source>
        <dbReference type="Proteomes" id="UP001214415"/>
    </source>
</evidence>
<name>A0AAF0EES9_9BASI</name>
<organism evidence="3 4">
    <name type="scientific">Malassezia equina</name>
    <dbReference type="NCBI Taxonomy" id="1381935"/>
    <lineage>
        <taxon>Eukaryota</taxon>
        <taxon>Fungi</taxon>
        <taxon>Dikarya</taxon>
        <taxon>Basidiomycota</taxon>
        <taxon>Ustilaginomycotina</taxon>
        <taxon>Malasseziomycetes</taxon>
        <taxon>Malasseziales</taxon>
        <taxon>Malasseziaceae</taxon>
        <taxon>Malassezia</taxon>
    </lineage>
</organism>
<dbReference type="GO" id="GO:0006261">
    <property type="term" value="P:DNA-templated DNA replication"/>
    <property type="evidence" value="ECO:0007669"/>
    <property type="project" value="TreeGrafter"/>
</dbReference>
<dbReference type="GO" id="GO:0003682">
    <property type="term" value="F:chromatin binding"/>
    <property type="evidence" value="ECO:0007669"/>
    <property type="project" value="TreeGrafter"/>
</dbReference>
<keyword evidence="4" id="KW-1185">Reference proteome</keyword>
<dbReference type="AlphaFoldDB" id="A0AAF0EES9"/>
<evidence type="ECO:0000256" key="1">
    <source>
        <dbReference type="ARBA" id="ARBA00004123"/>
    </source>
</evidence>
<protein>
    <recommendedName>
        <fullName evidence="5">Mini-chromosome maintenance complex-binding protein</fullName>
    </recommendedName>
</protein>
<accession>A0AAF0EES9</accession>
<dbReference type="EMBL" id="CP119902">
    <property type="protein sequence ID" value="WFD23270.1"/>
    <property type="molecule type" value="Genomic_DNA"/>
</dbReference>
<sequence length="561" mass="62100">MVPTNELDSAVLLSQPRKAVDLLWASYENSQDVRRQLDAQYGALRATRDWDQVGRQGSPQIPYLIPAHAKQLLATSQTEEGRKHGVLVRWQCMIQDTGLGYELYVSSLNHGGKHVCTMYGNDVGYTDSEFDSALLGDDRVAERAVFYGVSLPGMTSWAREMSLGSSHSLAEALDHLHVDISNVNRAPLCEDPSVTAVIKMYNLDEAERLKTTDVVDVVGILGMDGQPTSDWHLSEEEGAVQWMPSIHVLHWTRTPLESMAETWMQRQAATTNAISNSAPSPFADDVALRTALIDYLAAALGDDALAAEFVLLVLLARIHARRAGVTVGSFSLNLSRMVEHDLVPALESLMPAVVRQPLSLTTLNDPKHTLFVRHAEQDTHAGRLQLPNGTCVVIDERTMQEGKLHDHGVQNIRALTSVLQKRSLPYVLPYSEMHLDTDLIMVVVSEGKSFLPVDVHVAVQSTQASTIPSVSNDTLQAWRAFLARTRSESLTIPETVSQHIQDDFVERRRASSNFDQEDLQRCLSIARLLALSHGHTELTPELWRRAIALDEARAARLGTPP</sequence>
<evidence type="ECO:0000256" key="2">
    <source>
        <dbReference type="ARBA" id="ARBA00023242"/>
    </source>
</evidence>
<comment type="subcellular location">
    <subcellularLocation>
        <location evidence="1">Nucleus</location>
    </subcellularLocation>
</comment>
<dbReference type="GO" id="GO:0005634">
    <property type="term" value="C:nucleus"/>
    <property type="evidence" value="ECO:0007669"/>
    <property type="project" value="UniProtKB-SubCell"/>
</dbReference>
<dbReference type="Proteomes" id="UP001214415">
    <property type="component" value="Chromosome 3"/>
</dbReference>
<dbReference type="InterPro" id="IPR019140">
    <property type="entry name" value="MCM_complex-bd"/>
</dbReference>
<evidence type="ECO:0008006" key="5">
    <source>
        <dbReference type="Google" id="ProtNLM"/>
    </source>
</evidence>
<dbReference type="PANTHER" id="PTHR13489">
    <property type="entry name" value="MINI-CHROMOSOME MAINTENANCE COMPLEX-BINDING PROTEIN"/>
    <property type="match status" value="1"/>
</dbReference>
<evidence type="ECO:0000313" key="3">
    <source>
        <dbReference type="EMBL" id="WFD23270.1"/>
    </source>
</evidence>
<reference evidence="3" key="1">
    <citation type="submission" date="2023-03" db="EMBL/GenBank/DDBJ databases">
        <title>Mating type loci evolution in Malassezia.</title>
        <authorList>
            <person name="Coelho M.A."/>
        </authorList>
    </citation>
    <scope>NUCLEOTIDE SEQUENCE</scope>
    <source>
        <strain evidence="3">CBS 12830</strain>
    </source>
</reference>